<evidence type="ECO:0000256" key="8">
    <source>
        <dbReference type="ARBA" id="ARBA00048968"/>
    </source>
</evidence>
<sequence length="282" mass="30827">MAVGNKEVRIVQVQGWNSYEWLRHGFSRREGGVSTVYGGSSLNLGWTKEDDPTFIAENRHRFYGASQGDSRGRDQFEVVTLKQVHSVVVRPIRKEDGVWEGKLQTTDGRAVMEGDGAVTDLPGVMLGVQTADCVPVLVADLSKRVVGAFHAGWRGTVARIVERGIETMRLEYGSRPEDLVAAVGPSIGSCCYAVGEEVRSGFESGFSYARELFMVMGEGQMHLDLWEANRRQLMDAGVSAERITVVGECTACAVSDGGRKYFSHRAEHGFTGRMMSVIGVVG</sequence>
<dbReference type="AlphaFoldDB" id="A0AAU7DAX7"/>
<proteinExistence type="inferred from homology"/>
<accession>A0AAU7D0U8</accession>
<organism evidence="12">
    <name type="scientific">Edaphobacter paludis</name>
    <dbReference type="NCBI Taxonomy" id="3035702"/>
    <lineage>
        <taxon>Bacteria</taxon>
        <taxon>Pseudomonadati</taxon>
        <taxon>Acidobacteriota</taxon>
        <taxon>Terriglobia</taxon>
        <taxon>Terriglobales</taxon>
        <taxon>Acidobacteriaceae</taxon>
        <taxon>Edaphobacter</taxon>
    </lineage>
</organism>
<evidence type="ECO:0000256" key="7">
    <source>
        <dbReference type="ARBA" id="ARBA00047989"/>
    </source>
</evidence>
<evidence type="ECO:0000313" key="12">
    <source>
        <dbReference type="EMBL" id="XBH14312.1"/>
    </source>
</evidence>
<keyword evidence="4" id="KW-0479">Metal-binding</keyword>
<evidence type="ECO:0000256" key="1">
    <source>
        <dbReference type="ARBA" id="ARBA00000553"/>
    </source>
</evidence>
<evidence type="ECO:0000256" key="9">
    <source>
        <dbReference type="ARBA" id="ARBA00049893"/>
    </source>
</evidence>
<evidence type="ECO:0000256" key="3">
    <source>
        <dbReference type="ARBA" id="ARBA00022679"/>
    </source>
</evidence>
<dbReference type="Pfam" id="PF02578">
    <property type="entry name" value="Cu-oxidase_4"/>
    <property type="match status" value="1"/>
</dbReference>
<dbReference type="GO" id="GO:0017061">
    <property type="term" value="F:S-methyl-5-thioadenosine phosphorylase activity"/>
    <property type="evidence" value="ECO:0007669"/>
    <property type="project" value="UniProtKB-EC"/>
</dbReference>
<dbReference type="InterPro" id="IPR038371">
    <property type="entry name" value="Cu_polyphenol_OxRdtase_sf"/>
</dbReference>
<keyword evidence="5" id="KW-0378">Hydrolase</keyword>
<comment type="catalytic activity">
    <reaction evidence="7">
        <text>adenosine + H2O + H(+) = inosine + NH4(+)</text>
        <dbReference type="Rhea" id="RHEA:24408"/>
        <dbReference type="ChEBI" id="CHEBI:15377"/>
        <dbReference type="ChEBI" id="CHEBI:15378"/>
        <dbReference type="ChEBI" id="CHEBI:16335"/>
        <dbReference type="ChEBI" id="CHEBI:17596"/>
        <dbReference type="ChEBI" id="CHEBI:28938"/>
        <dbReference type="EC" id="3.5.4.4"/>
    </reaction>
    <physiologicalReaction direction="left-to-right" evidence="7">
        <dbReference type="Rhea" id="RHEA:24409"/>
    </physiologicalReaction>
</comment>
<evidence type="ECO:0000256" key="2">
    <source>
        <dbReference type="ARBA" id="ARBA00007353"/>
    </source>
</evidence>
<accession>A0AAU7DAX7</accession>
<evidence type="ECO:0000256" key="6">
    <source>
        <dbReference type="ARBA" id="ARBA00022833"/>
    </source>
</evidence>
<dbReference type="InterPro" id="IPR003730">
    <property type="entry name" value="Cu_polyphenol_OxRdtase"/>
</dbReference>
<evidence type="ECO:0000256" key="4">
    <source>
        <dbReference type="ARBA" id="ARBA00022723"/>
    </source>
</evidence>
<keyword evidence="6" id="KW-0862">Zinc</keyword>
<dbReference type="GO" id="GO:0005507">
    <property type="term" value="F:copper ion binding"/>
    <property type="evidence" value="ECO:0007669"/>
    <property type="project" value="TreeGrafter"/>
</dbReference>
<dbReference type="SUPFAM" id="SSF64438">
    <property type="entry name" value="CNF1/YfiH-like putative cysteine hydrolases"/>
    <property type="match status" value="1"/>
</dbReference>
<dbReference type="PANTHER" id="PTHR30616">
    <property type="entry name" value="UNCHARACTERIZED PROTEIN YFIH"/>
    <property type="match status" value="1"/>
</dbReference>
<comment type="catalytic activity">
    <reaction evidence="1">
        <text>inosine + phosphate = alpha-D-ribose 1-phosphate + hypoxanthine</text>
        <dbReference type="Rhea" id="RHEA:27646"/>
        <dbReference type="ChEBI" id="CHEBI:17368"/>
        <dbReference type="ChEBI" id="CHEBI:17596"/>
        <dbReference type="ChEBI" id="CHEBI:43474"/>
        <dbReference type="ChEBI" id="CHEBI:57720"/>
        <dbReference type="EC" id="2.4.2.1"/>
    </reaction>
    <physiologicalReaction direction="left-to-right" evidence="1">
        <dbReference type="Rhea" id="RHEA:27647"/>
    </physiologicalReaction>
</comment>
<dbReference type="NCBIfam" id="TIGR00726">
    <property type="entry name" value="peptidoglycan editing factor PgeF"/>
    <property type="match status" value="1"/>
</dbReference>
<evidence type="ECO:0000256" key="5">
    <source>
        <dbReference type="ARBA" id="ARBA00022801"/>
    </source>
</evidence>
<keyword evidence="3" id="KW-0808">Transferase</keyword>
<name>A0AAU7DAX7_9BACT</name>
<evidence type="ECO:0000256" key="10">
    <source>
        <dbReference type="RuleBase" id="RU361274"/>
    </source>
</evidence>
<dbReference type="InterPro" id="IPR011324">
    <property type="entry name" value="Cytotoxic_necrot_fac-like_cat"/>
</dbReference>
<reference evidence="12" key="1">
    <citation type="submission" date="2023-03" db="EMBL/GenBank/DDBJ databases">
        <title>Edaphobacter sp.</title>
        <authorList>
            <person name="Huber K.J."/>
            <person name="Papendorf J."/>
            <person name="Pilke C."/>
            <person name="Bunk B."/>
            <person name="Sproeer C."/>
            <person name="Pester M."/>
        </authorList>
    </citation>
    <scope>NUCLEOTIDE SEQUENCE</scope>
    <source>
        <strain evidence="11">DSM 109919</strain>
        <strain evidence="12">DSM 109920</strain>
    </source>
</reference>
<dbReference type="EMBL" id="CP121195">
    <property type="protein sequence ID" value="XBH14312.1"/>
    <property type="molecule type" value="Genomic_DNA"/>
</dbReference>
<dbReference type="Gene3D" id="3.60.140.10">
    <property type="entry name" value="CNF1/YfiH-like putative cysteine hydrolases"/>
    <property type="match status" value="1"/>
</dbReference>
<gene>
    <name evidence="12" type="primary">pgeF</name>
    <name evidence="11" type="ORF">P4G45_03940</name>
    <name evidence="12" type="ORF">P8936_03905</name>
</gene>
<protein>
    <recommendedName>
        <fullName evidence="10">Purine nucleoside phosphorylase</fullName>
    </recommendedName>
</protein>
<comment type="catalytic activity">
    <reaction evidence="9">
        <text>S-methyl-5'-thioadenosine + phosphate = 5-(methylsulfanyl)-alpha-D-ribose 1-phosphate + adenine</text>
        <dbReference type="Rhea" id="RHEA:11852"/>
        <dbReference type="ChEBI" id="CHEBI:16708"/>
        <dbReference type="ChEBI" id="CHEBI:17509"/>
        <dbReference type="ChEBI" id="CHEBI:43474"/>
        <dbReference type="ChEBI" id="CHEBI:58533"/>
        <dbReference type="EC" id="2.4.2.28"/>
    </reaction>
    <physiologicalReaction direction="left-to-right" evidence="9">
        <dbReference type="Rhea" id="RHEA:11853"/>
    </physiologicalReaction>
</comment>
<dbReference type="CDD" id="cd16833">
    <property type="entry name" value="YfiH"/>
    <property type="match status" value="1"/>
</dbReference>
<evidence type="ECO:0000313" key="11">
    <source>
        <dbReference type="EMBL" id="XBH10884.1"/>
    </source>
</evidence>
<dbReference type="KEGG" id="epl:P4G45_03940"/>
<comment type="catalytic activity">
    <reaction evidence="8">
        <text>adenosine + phosphate = alpha-D-ribose 1-phosphate + adenine</text>
        <dbReference type="Rhea" id="RHEA:27642"/>
        <dbReference type="ChEBI" id="CHEBI:16335"/>
        <dbReference type="ChEBI" id="CHEBI:16708"/>
        <dbReference type="ChEBI" id="CHEBI:43474"/>
        <dbReference type="ChEBI" id="CHEBI:57720"/>
        <dbReference type="EC" id="2.4.2.1"/>
    </reaction>
    <physiologicalReaction direction="left-to-right" evidence="8">
        <dbReference type="Rhea" id="RHEA:27643"/>
    </physiologicalReaction>
</comment>
<comment type="similarity">
    <text evidence="2 10">Belongs to the purine nucleoside phosphorylase YfiH/LACC1 family.</text>
</comment>
<dbReference type="EMBL" id="CP121194">
    <property type="protein sequence ID" value="XBH10884.1"/>
    <property type="molecule type" value="Genomic_DNA"/>
</dbReference>
<dbReference type="RefSeq" id="WP_348268374.1">
    <property type="nucleotide sequence ID" value="NZ_CP121194.1"/>
</dbReference>
<dbReference type="GO" id="GO:0016787">
    <property type="term" value="F:hydrolase activity"/>
    <property type="evidence" value="ECO:0007669"/>
    <property type="project" value="UniProtKB-KW"/>
</dbReference>
<dbReference type="PANTHER" id="PTHR30616:SF2">
    <property type="entry name" value="PURINE NUCLEOSIDE PHOSPHORYLASE LACC1"/>
    <property type="match status" value="1"/>
</dbReference>